<gene>
    <name evidence="1" type="ORF">MOZ60_05585</name>
</gene>
<comment type="caution">
    <text evidence="1">The sequence shown here is derived from an EMBL/GenBank/DDBJ whole genome shotgun (WGS) entry which is preliminary data.</text>
</comment>
<sequence length="208" mass="23332">MKKTDVDQPVFDAECQLMKETEIEGSRTDAGTFAHTAFVLEHEGHAFYQCVFDHVTITPSMRSAMFVDCIFMHCDFSNASFQETVLRRCCLSNCRLTGTDFSNSIFQDVLFADCHLGYGNFCGSKLKWVRFSACMMKDSAFSLGSQNHLHFTRCDLSGAEFLQMPLKDIDFTDDTIDGFSVNTECLRGAIMSQEQAAACARLLGIIVR</sequence>
<dbReference type="AlphaFoldDB" id="A0AB35U4M4"/>
<protein>
    <submittedName>
        <fullName evidence="1">Pentapeptide repeat-containing protein</fullName>
    </submittedName>
</protein>
<dbReference type="EMBL" id="JALBUR010000010">
    <property type="protein sequence ID" value="MDX8419561.1"/>
    <property type="molecule type" value="Genomic_DNA"/>
</dbReference>
<dbReference type="InterPro" id="IPR001646">
    <property type="entry name" value="5peptide_repeat"/>
</dbReference>
<evidence type="ECO:0000313" key="2">
    <source>
        <dbReference type="Proteomes" id="UP001286174"/>
    </source>
</evidence>
<organism evidence="1 2">
    <name type="scientific">Grylomicrobium aquisgranensis</name>
    <dbReference type="NCBI Taxonomy" id="2926318"/>
    <lineage>
        <taxon>Bacteria</taxon>
        <taxon>Bacillati</taxon>
        <taxon>Bacillota</taxon>
        <taxon>Erysipelotrichia</taxon>
        <taxon>Erysipelotrichales</taxon>
        <taxon>Erysipelotrichaceae</taxon>
        <taxon>Grylomicrobium</taxon>
    </lineage>
</organism>
<accession>A0AB35U4M4</accession>
<dbReference type="SUPFAM" id="SSF141571">
    <property type="entry name" value="Pentapeptide repeat-like"/>
    <property type="match status" value="1"/>
</dbReference>
<dbReference type="InterPro" id="IPR052949">
    <property type="entry name" value="PA_immunity-related"/>
</dbReference>
<reference evidence="1 2" key="1">
    <citation type="submission" date="2022-03" db="EMBL/GenBank/DDBJ databases">
        <title>Novel taxa within the pig intestine.</title>
        <authorList>
            <person name="Wylensek D."/>
            <person name="Bishof K."/>
            <person name="Afrizal A."/>
            <person name="Clavel T."/>
        </authorList>
    </citation>
    <scope>NUCLEOTIDE SEQUENCE [LARGE SCALE GENOMIC DNA]</scope>
    <source>
        <strain evidence="1 2">CLA-KB-P133</strain>
    </source>
</reference>
<dbReference type="PANTHER" id="PTHR42999">
    <property type="entry name" value="ANTIBIOTIC RESISTANCE PROTEIN MCBG"/>
    <property type="match status" value="1"/>
</dbReference>
<dbReference type="Proteomes" id="UP001286174">
    <property type="component" value="Unassembled WGS sequence"/>
</dbReference>
<keyword evidence="2" id="KW-1185">Reference proteome</keyword>
<proteinExistence type="predicted"/>
<dbReference type="PANTHER" id="PTHR42999:SF1">
    <property type="entry name" value="PENTAPEPTIDE REPEAT-CONTAINING PROTEIN"/>
    <property type="match status" value="1"/>
</dbReference>
<name>A0AB35U4M4_9FIRM</name>
<dbReference type="Gene3D" id="2.160.20.80">
    <property type="entry name" value="E3 ubiquitin-protein ligase SopA"/>
    <property type="match status" value="1"/>
</dbReference>
<dbReference type="RefSeq" id="WP_370595940.1">
    <property type="nucleotide sequence ID" value="NZ_JALBUR010000010.1"/>
</dbReference>
<dbReference type="Pfam" id="PF13599">
    <property type="entry name" value="Pentapeptide_4"/>
    <property type="match status" value="1"/>
</dbReference>
<evidence type="ECO:0000313" key="1">
    <source>
        <dbReference type="EMBL" id="MDX8419561.1"/>
    </source>
</evidence>